<dbReference type="CDD" id="cd01949">
    <property type="entry name" value="GGDEF"/>
    <property type="match status" value="1"/>
</dbReference>
<dbReference type="RefSeq" id="WP_013147661.1">
    <property type="nucleotide sequence ID" value="NC_014207.1"/>
</dbReference>
<comment type="catalytic activity">
    <reaction evidence="2">
        <text>2 GTP = 3',3'-c-di-GMP + 2 diphosphate</text>
        <dbReference type="Rhea" id="RHEA:24898"/>
        <dbReference type="ChEBI" id="CHEBI:33019"/>
        <dbReference type="ChEBI" id="CHEBI:37565"/>
        <dbReference type="ChEBI" id="CHEBI:58805"/>
        <dbReference type="EC" id="2.7.7.65"/>
    </reaction>
</comment>
<sequence length="639" mass="71528">MSNQSKSSKPALVPLDIARETFKQMALRRVVPSPDNYLLIYNEIAGITVKETAESAIRKALKQLPNETTEQSKWINRWDKLLKQENWADLPILLNDSMDANVAVSKQWPDAIRELIQNWDAKQVGLDVARKKEALEKVLINFGSDPLLAQKLQALANNWKAYGVSDASASKTIEVIEQAEVKPLNLSDAVLGDAVLESQALVAPTLNTPSLKLPETLNPGYEPDQFQETFRALQDMLKQSLNHGLIPRLDGYPELKEEAEQIFALSEKARKLKDWQAVVKQFRALLVRVEIIGANEEGIKQDLLNLLKLLIDNIGELVADDQWVRGQVTSVQTIISGTLDRALIVDAERSLKEVIFKQGMLKHSLADAKNAFKSMIATFVDRLSHMTNSTDTYQSKVGQYADKLAETEDIAQINILLEGLMKDTHTMQTDIVRSRDSMMQQTAEVEVAQQKIQQLQAELSQLSEKVSIDQLTGVLNRRGLDEAMLREISRAQRGASSLCVALLDIDNFKHFNDNYGHNVGDTALQHLAKVIQETLRPTDIAARFGGEEFVILLPDTTIDAAVETISRLQRALTKQFFLGNNERLLITFSAGIALFRETEEQATILNRADQAMYLAKKSGKNRVMTEVDLEYSSQKLAPT</sequence>
<evidence type="ECO:0000313" key="6">
    <source>
        <dbReference type="Proteomes" id="UP000000383"/>
    </source>
</evidence>
<dbReference type="HOGENOM" id="CLU_029027_0_0_4"/>
<feature type="domain" description="GGDEF" evidence="4">
    <location>
        <begin position="496"/>
        <end position="628"/>
    </location>
</feature>
<dbReference type="Pfam" id="PF00990">
    <property type="entry name" value="GGDEF"/>
    <property type="match status" value="1"/>
</dbReference>
<dbReference type="AlphaFoldDB" id="D7DPX4"/>
<evidence type="ECO:0000256" key="2">
    <source>
        <dbReference type="ARBA" id="ARBA00034247"/>
    </source>
</evidence>
<reference evidence="5 6" key="2">
    <citation type="journal article" date="2011" name="J. Bacteriol.">
        <title>Genomes of three methylotrophs from a single niche uncover genetic and metabolic divergence of Methylophilaceae.</title>
        <authorList>
            <person name="Lapidus A."/>
            <person name="Clum A."/>
            <person name="Labutti K."/>
            <person name="Kaluzhnaya M.G."/>
            <person name="Lim S."/>
            <person name="Beck D.A."/>
            <person name="Glavina Del Rio T."/>
            <person name="Nolan M."/>
            <person name="Mavromatis K."/>
            <person name="Huntemann M."/>
            <person name="Lucas S."/>
            <person name="Lidstrom M.E."/>
            <person name="Ivanova N."/>
            <person name="Chistoserdova L."/>
        </authorList>
    </citation>
    <scope>NUCLEOTIDE SEQUENCE [LARGE SCALE GENOMIC DNA]</scope>
    <source>
        <strain evidence="5 6">301</strain>
    </source>
</reference>
<protein>
    <recommendedName>
        <fullName evidence="1">diguanylate cyclase</fullName>
        <ecNumber evidence="1">2.7.7.65</ecNumber>
    </recommendedName>
</protein>
<dbReference type="InterPro" id="IPR000160">
    <property type="entry name" value="GGDEF_dom"/>
</dbReference>
<dbReference type="eggNOG" id="COG3706">
    <property type="taxonomic scope" value="Bacteria"/>
</dbReference>
<proteinExistence type="predicted"/>
<feature type="coiled-coil region" evidence="3">
    <location>
        <begin position="438"/>
        <end position="472"/>
    </location>
</feature>
<organism evidence="5 6">
    <name type="scientific">Methylotenera versatilis (strain 301)</name>
    <dbReference type="NCBI Taxonomy" id="666681"/>
    <lineage>
        <taxon>Bacteria</taxon>
        <taxon>Pseudomonadati</taxon>
        <taxon>Pseudomonadota</taxon>
        <taxon>Betaproteobacteria</taxon>
        <taxon>Nitrosomonadales</taxon>
        <taxon>Methylophilaceae</taxon>
        <taxon>Methylotenera</taxon>
    </lineage>
</organism>
<name>D7DPX4_METV0</name>
<dbReference type="InterPro" id="IPR029787">
    <property type="entry name" value="Nucleotide_cyclase"/>
</dbReference>
<reference evidence="6" key="1">
    <citation type="submission" date="2010-05" db="EMBL/GenBank/DDBJ databases">
        <title>Complete sequence of Methylotenera sp. 301.</title>
        <authorList>
            <person name="Lucas S."/>
            <person name="Copeland A."/>
            <person name="Lapidus A."/>
            <person name="Cheng J.-F."/>
            <person name="Bruce D."/>
            <person name="Goodwin L."/>
            <person name="Pitluck S."/>
            <person name="Clum A."/>
            <person name="Land M."/>
            <person name="Hauser L."/>
            <person name="Kyrpides N."/>
            <person name="Ivanova N."/>
            <person name="Chistoservova L."/>
            <person name="Kalyuzhnaya M."/>
            <person name="Woyke T."/>
        </authorList>
    </citation>
    <scope>NUCLEOTIDE SEQUENCE [LARGE SCALE GENOMIC DNA]</scope>
    <source>
        <strain evidence="6">301</strain>
    </source>
</reference>
<evidence type="ECO:0000259" key="4">
    <source>
        <dbReference type="PROSITE" id="PS50887"/>
    </source>
</evidence>
<dbReference type="STRING" id="666681.M301_0961"/>
<dbReference type="PROSITE" id="PS50887">
    <property type="entry name" value="GGDEF"/>
    <property type="match status" value="1"/>
</dbReference>
<dbReference type="EC" id="2.7.7.65" evidence="1"/>
<dbReference type="PANTHER" id="PTHR45138">
    <property type="entry name" value="REGULATORY COMPONENTS OF SENSORY TRANSDUCTION SYSTEM"/>
    <property type="match status" value="1"/>
</dbReference>
<gene>
    <name evidence="5" type="ordered locus">M301_0961</name>
</gene>
<dbReference type="PANTHER" id="PTHR45138:SF9">
    <property type="entry name" value="DIGUANYLATE CYCLASE DGCM-RELATED"/>
    <property type="match status" value="1"/>
</dbReference>
<dbReference type="InterPro" id="IPR050469">
    <property type="entry name" value="Diguanylate_Cyclase"/>
</dbReference>
<dbReference type="GO" id="GO:0052621">
    <property type="term" value="F:diguanylate cyclase activity"/>
    <property type="evidence" value="ECO:0007669"/>
    <property type="project" value="UniProtKB-EC"/>
</dbReference>
<dbReference type="Proteomes" id="UP000000383">
    <property type="component" value="Chromosome"/>
</dbReference>
<keyword evidence="3" id="KW-0175">Coiled coil</keyword>
<dbReference type="OrthoDB" id="9813903at2"/>
<dbReference type="SMART" id="SM00267">
    <property type="entry name" value="GGDEF"/>
    <property type="match status" value="1"/>
</dbReference>
<dbReference type="NCBIfam" id="TIGR00254">
    <property type="entry name" value="GGDEF"/>
    <property type="match status" value="1"/>
</dbReference>
<dbReference type="FunFam" id="3.30.70.270:FF:000001">
    <property type="entry name" value="Diguanylate cyclase domain protein"/>
    <property type="match status" value="1"/>
</dbReference>
<dbReference type="EMBL" id="CP002056">
    <property type="protein sequence ID" value="ADI29345.1"/>
    <property type="molecule type" value="Genomic_DNA"/>
</dbReference>
<evidence type="ECO:0000313" key="5">
    <source>
        <dbReference type="EMBL" id="ADI29345.1"/>
    </source>
</evidence>
<dbReference type="Gene3D" id="3.30.70.270">
    <property type="match status" value="1"/>
</dbReference>
<accession>D7DPX4</accession>
<evidence type="ECO:0000256" key="3">
    <source>
        <dbReference type="SAM" id="Coils"/>
    </source>
</evidence>
<evidence type="ECO:0000256" key="1">
    <source>
        <dbReference type="ARBA" id="ARBA00012528"/>
    </source>
</evidence>
<dbReference type="KEGG" id="meh:M301_0961"/>
<dbReference type="SUPFAM" id="SSF55073">
    <property type="entry name" value="Nucleotide cyclase"/>
    <property type="match status" value="1"/>
</dbReference>
<keyword evidence="6" id="KW-1185">Reference proteome</keyword>
<dbReference type="InterPro" id="IPR043128">
    <property type="entry name" value="Rev_trsase/Diguanyl_cyclase"/>
</dbReference>